<sequence length="106" mass="12229">MISQNQPNFRSVHILDTYLSDDTLVPPSVGMQNFRTARTTSKTNISPYSWYLNDGFNQLSQSGITNQFSAFVLPFGHFKFKQLPFGWKNSPSKFLRFMEQTLDDPL</sequence>
<proteinExistence type="predicted"/>
<dbReference type="InterPro" id="IPR043128">
    <property type="entry name" value="Rev_trsase/Diguanyl_cyclase"/>
</dbReference>
<gene>
    <name evidence="1" type="ORF">CM83_100757</name>
</gene>
<dbReference type="Gene3D" id="3.10.10.10">
    <property type="entry name" value="HIV Type 1 Reverse Transcriptase, subunit A, domain 1"/>
    <property type="match status" value="1"/>
</dbReference>
<feature type="non-terminal residue" evidence="1">
    <location>
        <position position="106"/>
    </location>
</feature>
<name>A0A0A9WL68_LYGHE</name>
<evidence type="ECO:0000313" key="1">
    <source>
        <dbReference type="EMBL" id="JAG08151.1"/>
    </source>
</evidence>
<accession>A0A0A9WL68</accession>
<dbReference type="SUPFAM" id="SSF56672">
    <property type="entry name" value="DNA/RNA polymerases"/>
    <property type="match status" value="1"/>
</dbReference>
<dbReference type="EMBL" id="GBHO01035453">
    <property type="protein sequence ID" value="JAG08151.1"/>
    <property type="molecule type" value="Transcribed_RNA"/>
</dbReference>
<dbReference type="Gene3D" id="3.30.70.270">
    <property type="match status" value="1"/>
</dbReference>
<dbReference type="GO" id="GO:0071897">
    <property type="term" value="P:DNA biosynthetic process"/>
    <property type="evidence" value="ECO:0007669"/>
    <property type="project" value="UniProtKB-ARBA"/>
</dbReference>
<protein>
    <submittedName>
        <fullName evidence="1">Putative enzymatic polyprotein</fullName>
    </submittedName>
</protein>
<organism evidence="1">
    <name type="scientific">Lygus hesperus</name>
    <name type="common">Western plant bug</name>
    <dbReference type="NCBI Taxonomy" id="30085"/>
    <lineage>
        <taxon>Eukaryota</taxon>
        <taxon>Metazoa</taxon>
        <taxon>Ecdysozoa</taxon>
        <taxon>Arthropoda</taxon>
        <taxon>Hexapoda</taxon>
        <taxon>Insecta</taxon>
        <taxon>Pterygota</taxon>
        <taxon>Neoptera</taxon>
        <taxon>Paraneoptera</taxon>
        <taxon>Hemiptera</taxon>
        <taxon>Heteroptera</taxon>
        <taxon>Panheteroptera</taxon>
        <taxon>Cimicomorpha</taxon>
        <taxon>Miridae</taxon>
        <taxon>Mirini</taxon>
        <taxon>Lygus</taxon>
    </lineage>
</organism>
<dbReference type="AlphaFoldDB" id="A0A0A9WL68"/>
<dbReference type="InterPro" id="IPR043502">
    <property type="entry name" value="DNA/RNA_pol_sf"/>
</dbReference>
<reference evidence="1" key="1">
    <citation type="journal article" date="2014" name="PLoS ONE">
        <title>Transcriptome-Based Identification of ABC Transporters in the Western Tarnished Plant Bug Lygus hesperus.</title>
        <authorList>
            <person name="Hull J.J."/>
            <person name="Chaney K."/>
            <person name="Geib S.M."/>
            <person name="Fabrick J.A."/>
            <person name="Brent C.S."/>
            <person name="Walsh D."/>
            <person name="Lavine L.C."/>
        </authorList>
    </citation>
    <scope>NUCLEOTIDE SEQUENCE</scope>
</reference>
<reference evidence="1" key="2">
    <citation type="submission" date="2014-07" db="EMBL/GenBank/DDBJ databases">
        <authorList>
            <person name="Hull J."/>
        </authorList>
    </citation>
    <scope>NUCLEOTIDE SEQUENCE</scope>
</reference>